<keyword evidence="4" id="KW-0548">Nucleotidyltransferase</keyword>
<organism evidence="10">
    <name type="scientific">freshwater metagenome</name>
    <dbReference type="NCBI Taxonomy" id="449393"/>
    <lineage>
        <taxon>unclassified sequences</taxon>
        <taxon>metagenomes</taxon>
        <taxon>ecological metagenomes</taxon>
    </lineage>
</organism>
<dbReference type="AlphaFoldDB" id="A0A6J6GE20"/>
<dbReference type="GO" id="GO:0009360">
    <property type="term" value="C:DNA polymerase III complex"/>
    <property type="evidence" value="ECO:0007669"/>
    <property type="project" value="InterPro"/>
</dbReference>
<keyword evidence="3" id="KW-0808">Transferase</keyword>
<protein>
    <recommendedName>
        <fullName evidence="2">DNA polymerase III subunit delta</fullName>
        <ecNumber evidence="1">2.7.7.7</ecNumber>
    </recommendedName>
</protein>
<evidence type="ECO:0000256" key="3">
    <source>
        <dbReference type="ARBA" id="ARBA00022679"/>
    </source>
</evidence>
<dbReference type="NCBIfam" id="TIGR01128">
    <property type="entry name" value="holA"/>
    <property type="match status" value="1"/>
</dbReference>
<evidence type="ECO:0000256" key="7">
    <source>
        <dbReference type="ARBA" id="ARBA00034754"/>
    </source>
</evidence>
<proteinExistence type="inferred from homology"/>
<name>A0A6J6GE20_9ZZZZ</name>
<evidence type="ECO:0000256" key="1">
    <source>
        <dbReference type="ARBA" id="ARBA00012417"/>
    </source>
</evidence>
<gene>
    <name evidence="10" type="ORF">UFOPK1493_04114</name>
</gene>
<feature type="domain" description="DNA polymerase III delta N-terminal" evidence="9">
    <location>
        <begin position="4"/>
        <end position="105"/>
    </location>
</feature>
<evidence type="ECO:0000259" key="9">
    <source>
        <dbReference type="Pfam" id="PF06144"/>
    </source>
</evidence>
<evidence type="ECO:0000256" key="4">
    <source>
        <dbReference type="ARBA" id="ARBA00022695"/>
    </source>
</evidence>
<evidence type="ECO:0000256" key="2">
    <source>
        <dbReference type="ARBA" id="ARBA00017703"/>
    </source>
</evidence>
<dbReference type="InterPro" id="IPR008921">
    <property type="entry name" value="DNA_pol3_clamp-load_cplx_C"/>
</dbReference>
<comment type="similarity">
    <text evidence="7">Belongs to the DNA polymerase HolA subunit family.</text>
</comment>
<dbReference type="GO" id="GO:0003677">
    <property type="term" value="F:DNA binding"/>
    <property type="evidence" value="ECO:0007669"/>
    <property type="project" value="InterPro"/>
</dbReference>
<dbReference type="PANTHER" id="PTHR34388:SF1">
    <property type="entry name" value="DNA POLYMERASE III SUBUNIT DELTA"/>
    <property type="match status" value="1"/>
</dbReference>
<evidence type="ECO:0000256" key="5">
    <source>
        <dbReference type="ARBA" id="ARBA00022705"/>
    </source>
</evidence>
<dbReference type="InterPro" id="IPR005790">
    <property type="entry name" value="DNA_polIII_delta"/>
</dbReference>
<dbReference type="InterPro" id="IPR010372">
    <property type="entry name" value="DNA_pol3_delta_N"/>
</dbReference>
<keyword evidence="6" id="KW-0239">DNA-directed DNA polymerase</keyword>
<dbReference type="Pfam" id="PF06144">
    <property type="entry name" value="DNA_pol3_delta"/>
    <property type="match status" value="1"/>
</dbReference>
<dbReference type="Gene3D" id="3.40.50.300">
    <property type="entry name" value="P-loop containing nucleotide triphosphate hydrolases"/>
    <property type="match status" value="1"/>
</dbReference>
<dbReference type="SUPFAM" id="SSF48019">
    <property type="entry name" value="post-AAA+ oligomerization domain-like"/>
    <property type="match status" value="1"/>
</dbReference>
<dbReference type="EC" id="2.7.7.7" evidence="1"/>
<evidence type="ECO:0000256" key="8">
    <source>
        <dbReference type="ARBA" id="ARBA00049244"/>
    </source>
</evidence>
<dbReference type="Gene3D" id="1.10.8.60">
    <property type="match status" value="1"/>
</dbReference>
<dbReference type="SUPFAM" id="SSF52540">
    <property type="entry name" value="P-loop containing nucleoside triphosphate hydrolases"/>
    <property type="match status" value="1"/>
</dbReference>
<dbReference type="EMBL" id="CAEZSR010000287">
    <property type="protein sequence ID" value="CAB4597833.1"/>
    <property type="molecule type" value="Genomic_DNA"/>
</dbReference>
<evidence type="ECO:0000313" key="10">
    <source>
        <dbReference type="EMBL" id="CAB4597833.1"/>
    </source>
</evidence>
<keyword evidence="5" id="KW-0235">DNA replication</keyword>
<reference evidence="10" key="1">
    <citation type="submission" date="2020-05" db="EMBL/GenBank/DDBJ databases">
        <authorList>
            <person name="Chiriac C."/>
            <person name="Salcher M."/>
            <person name="Ghai R."/>
            <person name="Kavagutti S V."/>
        </authorList>
    </citation>
    <scope>NUCLEOTIDE SEQUENCE</scope>
</reference>
<sequence>MTVHLISGDDASLVLSALTELVHRLVGDGDRSLMVDEFDHPDDEMRAIVDAAQTPPFLTDHRVVIVRDVGRFTSDDVAPLVAYLTDPLPTTHLVVVAGGGKTAKSLADALKACGAQVHDTTPPSKAKDRTAWVEQQFAAEGVRIDASALQAVAAWMGEDAGRLQGVIETLASTYGTATKLRADDVRPFLGEAGGVPPWDLTDAIDKGDTTRSLDLLHRMTGAGGRHPLQVMAILHGHYTKLLKLDGADARDEASAAAALGIKLGFPARKALDQYRKLGGSGVTRAVGLLAQADLDLRGAKEWPDSLVMEVLVARLSKLAGTGRR</sequence>
<dbReference type="Gene3D" id="1.20.272.10">
    <property type="match status" value="1"/>
</dbReference>
<dbReference type="GO" id="GO:0003887">
    <property type="term" value="F:DNA-directed DNA polymerase activity"/>
    <property type="evidence" value="ECO:0007669"/>
    <property type="project" value="UniProtKB-KW"/>
</dbReference>
<dbReference type="InterPro" id="IPR027417">
    <property type="entry name" value="P-loop_NTPase"/>
</dbReference>
<evidence type="ECO:0000256" key="6">
    <source>
        <dbReference type="ARBA" id="ARBA00022932"/>
    </source>
</evidence>
<dbReference type="PANTHER" id="PTHR34388">
    <property type="entry name" value="DNA POLYMERASE III SUBUNIT DELTA"/>
    <property type="match status" value="1"/>
</dbReference>
<accession>A0A6J6GE20</accession>
<dbReference type="GO" id="GO:0006261">
    <property type="term" value="P:DNA-templated DNA replication"/>
    <property type="evidence" value="ECO:0007669"/>
    <property type="project" value="TreeGrafter"/>
</dbReference>
<comment type="catalytic activity">
    <reaction evidence="8">
        <text>DNA(n) + a 2'-deoxyribonucleoside 5'-triphosphate = DNA(n+1) + diphosphate</text>
        <dbReference type="Rhea" id="RHEA:22508"/>
        <dbReference type="Rhea" id="RHEA-COMP:17339"/>
        <dbReference type="Rhea" id="RHEA-COMP:17340"/>
        <dbReference type="ChEBI" id="CHEBI:33019"/>
        <dbReference type="ChEBI" id="CHEBI:61560"/>
        <dbReference type="ChEBI" id="CHEBI:173112"/>
        <dbReference type="EC" id="2.7.7.7"/>
    </reaction>
</comment>